<keyword evidence="3 7" id="KW-0129">CBS domain</keyword>
<evidence type="ECO:0000259" key="9">
    <source>
        <dbReference type="PROSITE" id="PS51464"/>
    </source>
</evidence>
<gene>
    <name evidence="10" type="primary">kpsF</name>
    <name evidence="10" type="ordered locus">PM0525</name>
</gene>
<dbReference type="Pfam" id="PF00571">
    <property type="entry name" value="CBS"/>
    <property type="match status" value="2"/>
</dbReference>
<feature type="domain" description="CBS" evidence="8">
    <location>
        <begin position="301"/>
        <end position="346"/>
    </location>
</feature>
<dbReference type="EnsemblBacteria" id="AAK02609">
    <property type="protein sequence ID" value="AAK02609"/>
    <property type="gene ID" value="PM0525"/>
</dbReference>
<dbReference type="STRING" id="272843.PM0525"/>
<feature type="site" description="Catalytically relevant" evidence="6">
    <location>
        <position position="85"/>
    </location>
</feature>
<evidence type="ECO:0000256" key="2">
    <source>
        <dbReference type="ARBA" id="ARBA00022737"/>
    </source>
</evidence>
<feature type="site" description="Catalytically relevant" evidence="6">
    <location>
        <position position="178"/>
    </location>
</feature>
<feature type="domain" description="CBS" evidence="8">
    <location>
        <begin position="236"/>
        <end position="292"/>
    </location>
</feature>
<accession>Q9CNA7</accession>
<dbReference type="InterPro" id="IPR035474">
    <property type="entry name" value="SIS_Kpsf"/>
</dbReference>
<keyword evidence="5" id="KW-0862">Zinc</keyword>
<dbReference type="Pfam" id="PF01380">
    <property type="entry name" value="SIS"/>
    <property type="match status" value="1"/>
</dbReference>
<keyword evidence="2" id="KW-0677">Repeat</keyword>
<proteinExistence type="inferred from homology"/>
<evidence type="ECO:0000256" key="1">
    <source>
        <dbReference type="ARBA" id="ARBA00008165"/>
    </source>
</evidence>
<dbReference type="Proteomes" id="UP000000809">
    <property type="component" value="Chromosome"/>
</dbReference>
<feature type="site" description="Catalytically relevant" evidence="6">
    <location>
        <position position="219"/>
    </location>
</feature>
<dbReference type="GO" id="GO:1901135">
    <property type="term" value="P:carbohydrate derivative metabolic process"/>
    <property type="evidence" value="ECO:0007669"/>
    <property type="project" value="InterPro"/>
</dbReference>
<dbReference type="PIRSF" id="PIRSF004692">
    <property type="entry name" value="KdsD_KpsF"/>
    <property type="match status" value="1"/>
</dbReference>
<reference evidence="10 11" key="1">
    <citation type="journal article" date="2001" name="Proc. Natl. Acad. Sci. U.S.A.">
        <title>Complete genomic sequence of Pasteurella multocida Pm70.</title>
        <authorList>
            <person name="May B.J."/>
            <person name="Zhang Q."/>
            <person name="Li L.L."/>
            <person name="Paustian M.L."/>
            <person name="Whittam T.S."/>
            <person name="Kapur V."/>
        </authorList>
    </citation>
    <scope>NUCLEOTIDE SEQUENCE [LARGE SCALE GENOMIC DNA]</scope>
    <source>
        <strain evidence="10 11">Pm70</strain>
    </source>
</reference>
<name>Q9CNA7_PASMU</name>
<dbReference type="HOGENOM" id="CLU_040681_13_1_6"/>
<dbReference type="InterPro" id="IPR000644">
    <property type="entry name" value="CBS_dom"/>
</dbReference>
<dbReference type="InterPro" id="IPR046342">
    <property type="entry name" value="CBS_dom_sf"/>
</dbReference>
<keyword evidence="4" id="KW-0413">Isomerase</keyword>
<dbReference type="SMART" id="SM00116">
    <property type="entry name" value="CBS"/>
    <property type="match status" value="2"/>
</dbReference>
<dbReference type="PROSITE" id="PS51464">
    <property type="entry name" value="SIS"/>
    <property type="match status" value="1"/>
</dbReference>
<comment type="similarity">
    <text evidence="1 4">Belongs to the SIS family. GutQ/KpsF subfamily.</text>
</comment>
<organism evidence="10 11">
    <name type="scientific">Pasteurella multocida (strain Pm70)</name>
    <dbReference type="NCBI Taxonomy" id="272843"/>
    <lineage>
        <taxon>Bacteria</taxon>
        <taxon>Pseudomonadati</taxon>
        <taxon>Pseudomonadota</taxon>
        <taxon>Gammaproteobacteria</taxon>
        <taxon>Pasteurellales</taxon>
        <taxon>Pasteurellaceae</taxon>
        <taxon>Pasteurella</taxon>
    </lineage>
</organism>
<evidence type="ECO:0000313" key="10">
    <source>
        <dbReference type="EMBL" id="AAK02609.1"/>
    </source>
</evidence>
<feature type="binding site" evidence="5">
    <location>
        <position position="108"/>
    </location>
    <ligand>
        <name>Zn(2+)</name>
        <dbReference type="ChEBI" id="CHEBI:29105"/>
    </ligand>
</feature>
<dbReference type="GO" id="GO:0005975">
    <property type="term" value="P:carbohydrate metabolic process"/>
    <property type="evidence" value="ECO:0007669"/>
    <property type="project" value="InterPro"/>
</dbReference>
<dbReference type="PANTHER" id="PTHR42745">
    <property type="match status" value="1"/>
</dbReference>
<evidence type="ECO:0000256" key="4">
    <source>
        <dbReference type="PIRNR" id="PIRNR004692"/>
    </source>
</evidence>
<dbReference type="NCBIfam" id="TIGR00393">
    <property type="entry name" value="kpsF"/>
    <property type="match status" value="1"/>
</dbReference>
<dbReference type="AlphaFoldDB" id="Q9CNA7"/>
<keyword evidence="11" id="KW-1185">Reference proteome</keyword>
<dbReference type="Gene3D" id="3.40.50.10490">
    <property type="entry name" value="Glucose-6-phosphate isomerase like protein, domain 1"/>
    <property type="match status" value="1"/>
</dbReference>
<dbReference type="CDD" id="cd05014">
    <property type="entry name" value="SIS_Kpsf"/>
    <property type="match status" value="1"/>
</dbReference>
<evidence type="ECO:0000259" key="8">
    <source>
        <dbReference type="PROSITE" id="PS51371"/>
    </source>
</evidence>
<dbReference type="Gene3D" id="3.10.580.10">
    <property type="entry name" value="CBS-domain"/>
    <property type="match status" value="1"/>
</dbReference>
<evidence type="ECO:0000256" key="7">
    <source>
        <dbReference type="PROSITE-ProRule" id="PRU00703"/>
    </source>
</evidence>
<dbReference type="InterPro" id="IPR050986">
    <property type="entry name" value="GutQ/KpsF_isomerases"/>
</dbReference>
<sequence>MIQNILLLQINGKLKIKRKSYVIIPPVFMSIKDSEMNYLQIARETLAVEEQALARLGQRLDTHFNEIVELILQCQGRLVIGGIGKSGLVGKKMVATFASTGTPSFFLHPTEAFHGDLGMLKPIDIVMLISYSGETDDVNKLIPSLKNFGNKIIALTGNPNSTLAKHSDYVLDISVEREVCPNNLAPTTSVLVTMALGDALAVALIKARDFKPADFARFHPGGSLGRRLLCRVKDEMQTRLPVTRLETSFTDCLSIMNEGRMGVALVMEQNQLKGIITDGDIRRALTANGAETLRKTAQDLMTSNPKTIHQDAYLAEAEAFMKEKKIHSLVVINDQQNVVGLVEFTS</sequence>
<dbReference type="PANTHER" id="PTHR42745:SF1">
    <property type="entry name" value="ARABINOSE 5-PHOSPHATE ISOMERASE KDSD"/>
    <property type="match status" value="1"/>
</dbReference>
<dbReference type="PROSITE" id="PS51371">
    <property type="entry name" value="CBS"/>
    <property type="match status" value="2"/>
</dbReference>
<dbReference type="EMBL" id="AE004439">
    <property type="protein sequence ID" value="AAK02609.1"/>
    <property type="molecule type" value="Genomic_DNA"/>
</dbReference>
<evidence type="ECO:0000256" key="5">
    <source>
        <dbReference type="PIRSR" id="PIRSR004692-2"/>
    </source>
</evidence>
<dbReference type="InterPro" id="IPR046348">
    <property type="entry name" value="SIS_dom_sf"/>
</dbReference>
<dbReference type="FunFam" id="3.40.50.10490:FF:000011">
    <property type="entry name" value="Arabinose 5-phosphate isomerase"/>
    <property type="match status" value="1"/>
</dbReference>
<dbReference type="InterPro" id="IPR001347">
    <property type="entry name" value="SIS_dom"/>
</dbReference>
<evidence type="ECO:0000256" key="3">
    <source>
        <dbReference type="ARBA" id="ARBA00023122"/>
    </source>
</evidence>
<keyword evidence="5" id="KW-0479">Metal-binding</keyword>
<dbReference type="SUPFAM" id="SSF53697">
    <property type="entry name" value="SIS domain"/>
    <property type="match status" value="1"/>
</dbReference>
<evidence type="ECO:0000313" key="11">
    <source>
        <dbReference type="Proteomes" id="UP000000809"/>
    </source>
</evidence>
<dbReference type="InterPro" id="IPR004800">
    <property type="entry name" value="KdsD/KpsF-type"/>
</dbReference>
<dbReference type="EC" id="5.3.1.13" evidence="4"/>
<feature type="site" description="Catalytically relevant" evidence="6">
    <location>
        <position position="137"/>
    </location>
</feature>
<dbReference type="CDD" id="cd04604">
    <property type="entry name" value="CBS_pair_SIS_assoc"/>
    <property type="match status" value="1"/>
</dbReference>
<dbReference type="GO" id="GO:0019146">
    <property type="term" value="F:arabinose-5-phosphate isomerase activity"/>
    <property type="evidence" value="ECO:0007669"/>
    <property type="project" value="UniProtKB-EC"/>
</dbReference>
<comment type="catalytic activity">
    <reaction evidence="4">
        <text>D-arabinose 5-phosphate = D-ribulose 5-phosphate</text>
        <dbReference type="Rhea" id="RHEA:23104"/>
        <dbReference type="ChEBI" id="CHEBI:57693"/>
        <dbReference type="ChEBI" id="CHEBI:58121"/>
        <dbReference type="EC" id="5.3.1.13"/>
    </reaction>
</comment>
<dbReference type="GO" id="GO:0097367">
    <property type="term" value="F:carbohydrate derivative binding"/>
    <property type="evidence" value="ECO:0007669"/>
    <property type="project" value="InterPro"/>
</dbReference>
<feature type="domain" description="SIS" evidence="9">
    <location>
        <begin position="67"/>
        <end position="210"/>
    </location>
</feature>
<protein>
    <recommendedName>
        <fullName evidence="4">Arabinose 5-phosphate isomerase</fullName>
        <shortName evidence="4">API</shortName>
        <ecNumber evidence="4">5.3.1.13</ecNumber>
    </recommendedName>
</protein>
<evidence type="ECO:0000256" key="6">
    <source>
        <dbReference type="PIRSR" id="PIRSR004692-3"/>
    </source>
</evidence>
<dbReference type="GO" id="GO:0046872">
    <property type="term" value="F:metal ion binding"/>
    <property type="evidence" value="ECO:0007669"/>
    <property type="project" value="UniProtKB-KW"/>
</dbReference>
<dbReference type="KEGG" id="pmu:PM0525"/>